<dbReference type="AlphaFoldDB" id="A0AAD5JLN5"/>
<reference evidence="2" key="2">
    <citation type="submission" date="2023-02" db="EMBL/GenBank/DDBJ databases">
        <authorList>
            <person name="Swenson N.G."/>
            <person name="Wegrzyn J.L."/>
            <person name="Mcevoy S.L."/>
        </authorList>
    </citation>
    <scope>NUCLEOTIDE SEQUENCE</scope>
    <source>
        <strain evidence="2">91603</strain>
        <tissue evidence="2">Leaf</tissue>
    </source>
</reference>
<dbReference type="InterPro" id="IPR029063">
    <property type="entry name" value="SAM-dependent_MTases_sf"/>
</dbReference>
<dbReference type="Gene3D" id="3.40.50.150">
    <property type="entry name" value="Vaccinia Virus protein VP39"/>
    <property type="match status" value="1"/>
</dbReference>
<keyword evidence="3" id="KW-1185">Reference proteome</keyword>
<proteinExistence type="predicted"/>
<keyword evidence="1" id="KW-0949">S-adenosyl-L-methionine</keyword>
<dbReference type="GO" id="GO:0016274">
    <property type="term" value="F:protein-arginine N-methyltransferase activity"/>
    <property type="evidence" value="ECO:0007669"/>
    <property type="project" value="InterPro"/>
</dbReference>
<gene>
    <name evidence="2" type="ORF">LWI28_015105</name>
</gene>
<evidence type="ECO:0000313" key="3">
    <source>
        <dbReference type="Proteomes" id="UP001064489"/>
    </source>
</evidence>
<comment type="caution">
    <text evidence="2">The sequence shown here is derived from an EMBL/GenBank/DDBJ whole genome shotgun (WGS) entry which is preliminary data.</text>
</comment>
<name>A0AAD5JLN5_ACENE</name>
<dbReference type="InterPro" id="IPR025799">
    <property type="entry name" value="Arg_MeTrfase"/>
</dbReference>
<evidence type="ECO:0000313" key="2">
    <source>
        <dbReference type="EMBL" id="KAI9195466.1"/>
    </source>
</evidence>
<evidence type="ECO:0000256" key="1">
    <source>
        <dbReference type="ARBA" id="ARBA00022691"/>
    </source>
</evidence>
<reference evidence="2" key="1">
    <citation type="journal article" date="2022" name="Plant J.">
        <title>Strategies of tolerance reflected in two North American maple genomes.</title>
        <authorList>
            <person name="McEvoy S.L."/>
            <person name="Sezen U.U."/>
            <person name="Trouern-Trend A."/>
            <person name="McMahon S.M."/>
            <person name="Schaberg P.G."/>
            <person name="Yang J."/>
            <person name="Wegrzyn J.L."/>
            <person name="Swenson N.G."/>
        </authorList>
    </citation>
    <scope>NUCLEOTIDE SEQUENCE</scope>
    <source>
        <strain evidence="2">91603</strain>
    </source>
</reference>
<dbReference type="Proteomes" id="UP001064489">
    <property type="component" value="Chromosome 1"/>
</dbReference>
<dbReference type="EMBL" id="JAJSOW010000003">
    <property type="protein sequence ID" value="KAI9195466.1"/>
    <property type="molecule type" value="Genomic_DNA"/>
</dbReference>
<dbReference type="PANTHER" id="PTHR11006">
    <property type="entry name" value="PROTEIN ARGININE N-METHYLTRANSFERASE"/>
    <property type="match status" value="1"/>
</dbReference>
<dbReference type="GO" id="GO:0042054">
    <property type="term" value="F:histone methyltransferase activity"/>
    <property type="evidence" value="ECO:0007669"/>
    <property type="project" value="TreeGrafter"/>
</dbReference>
<dbReference type="PANTHER" id="PTHR11006:SF4">
    <property type="entry name" value="PROTEIN ARGININE N-METHYLTRANSFERASE 7"/>
    <property type="match status" value="1"/>
</dbReference>
<protein>
    <submittedName>
        <fullName evidence="2">Uncharacterized protein</fullName>
    </submittedName>
</protein>
<sequence>MVKFLRKVMHINGIGRNINVINKRSDELKVRVDVSRADVLVSEILDSELLGERLIPTLQHAHDMLLVENPLVVPFRATTYG</sequence>
<organism evidence="2 3">
    <name type="scientific">Acer negundo</name>
    <name type="common">Box elder</name>
    <dbReference type="NCBI Taxonomy" id="4023"/>
    <lineage>
        <taxon>Eukaryota</taxon>
        <taxon>Viridiplantae</taxon>
        <taxon>Streptophyta</taxon>
        <taxon>Embryophyta</taxon>
        <taxon>Tracheophyta</taxon>
        <taxon>Spermatophyta</taxon>
        <taxon>Magnoliopsida</taxon>
        <taxon>eudicotyledons</taxon>
        <taxon>Gunneridae</taxon>
        <taxon>Pentapetalae</taxon>
        <taxon>rosids</taxon>
        <taxon>malvids</taxon>
        <taxon>Sapindales</taxon>
        <taxon>Sapindaceae</taxon>
        <taxon>Hippocastanoideae</taxon>
        <taxon>Acereae</taxon>
        <taxon>Acer</taxon>
    </lineage>
</organism>
<accession>A0AAD5JLN5</accession>